<accession>A0A1I3EU87</accession>
<keyword evidence="3" id="KW-1185">Reference proteome</keyword>
<evidence type="ECO:0000313" key="3">
    <source>
        <dbReference type="Proteomes" id="UP000198649"/>
    </source>
</evidence>
<dbReference type="AlphaFoldDB" id="A0A1I3EU87"/>
<dbReference type="Proteomes" id="UP000198649">
    <property type="component" value="Unassembled WGS sequence"/>
</dbReference>
<proteinExistence type="predicted"/>
<protein>
    <submittedName>
        <fullName evidence="2">Uncharacterized protein</fullName>
    </submittedName>
</protein>
<evidence type="ECO:0000313" key="2">
    <source>
        <dbReference type="EMBL" id="SFI02440.1"/>
    </source>
</evidence>
<dbReference type="RefSeq" id="WP_091111361.1">
    <property type="nucleotide sequence ID" value="NZ_BKAF01000019.1"/>
</dbReference>
<sequence>MLGAQADGYATEVALDPEGAVGAGRAAPRVSWGHPGGTSAVRYGGDLQSMRRAVSEHWPAVLSDRRGPRADPPAGFTPYAAADR</sequence>
<gene>
    <name evidence="2" type="ORF">SAMN05216561_10467</name>
</gene>
<reference evidence="2 3" key="1">
    <citation type="submission" date="2016-10" db="EMBL/GenBank/DDBJ databases">
        <authorList>
            <person name="de Groot N.N."/>
        </authorList>
    </citation>
    <scope>NUCLEOTIDE SEQUENCE [LARGE SCALE GENOMIC DNA]</scope>
    <source>
        <strain evidence="2 3">CGMCC 1.11156</strain>
    </source>
</reference>
<organism evidence="2 3">
    <name type="scientific">Nocardioides psychrotolerans</name>
    <dbReference type="NCBI Taxonomy" id="1005945"/>
    <lineage>
        <taxon>Bacteria</taxon>
        <taxon>Bacillati</taxon>
        <taxon>Actinomycetota</taxon>
        <taxon>Actinomycetes</taxon>
        <taxon>Propionibacteriales</taxon>
        <taxon>Nocardioidaceae</taxon>
        <taxon>Nocardioides</taxon>
    </lineage>
</organism>
<feature type="region of interest" description="Disordered" evidence="1">
    <location>
        <begin position="61"/>
        <end position="84"/>
    </location>
</feature>
<name>A0A1I3EU87_9ACTN</name>
<dbReference type="EMBL" id="FOQG01000004">
    <property type="protein sequence ID" value="SFI02440.1"/>
    <property type="molecule type" value="Genomic_DNA"/>
</dbReference>
<evidence type="ECO:0000256" key="1">
    <source>
        <dbReference type="SAM" id="MobiDB-lite"/>
    </source>
</evidence>